<evidence type="ECO:0000313" key="12">
    <source>
        <dbReference type="Proteomes" id="UP000050465"/>
    </source>
</evidence>
<dbReference type="GO" id="GO:0005524">
    <property type="term" value="F:ATP binding"/>
    <property type="evidence" value="ECO:0007669"/>
    <property type="project" value="UniProtKB-KW"/>
</dbReference>
<dbReference type="STRING" id="1666911.HLUCCA11_18420"/>
<reference evidence="11 12" key="1">
    <citation type="submission" date="2015-09" db="EMBL/GenBank/DDBJ databases">
        <title>Identification and resolution of microdiversity through metagenomic sequencing of parallel consortia.</title>
        <authorList>
            <person name="Nelson W.C."/>
            <person name="Romine M.F."/>
            <person name="Lindemann S.R."/>
        </authorList>
    </citation>
    <scope>NUCLEOTIDE SEQUENCE [LARGE SCALE GENOMIC DNA]</scope>
    <source>
        <strain evidence="11">Ana</strain>
    </source>
</reference>
<comment type="caution">
    <text evidence="11">The sequence shown here is derived from an EMBL/GenBank/DDBJ whole genome shotgun (WGS) entry which is preliminary data.</text>
</comment>
<evidence type="ECO:0000256" key="1">
    <source>
        <dbReference type="ARBA" id="ARBA00001946"/>
    </source>
</evidence>
<evidence type="ECO:0000259" key="10">
    <source>
        <dbReference type="Pfam" id="PF01909"/>
    </source>
</evidence>
<dbReference type="PANTHER" id="PTHR33571">
    <property type="entry name" value="SSL8005 PROTEIN"/>
    <property type="match status" value="1"/>
</dbReference>
<comment type="cofactor">
    <cofactor evidence="1">
        <name>Mg(2+)</name>
        <dbReference type="ChEBI" id="CHEBI:18420"/>
    </cofactor>
</comment>
<evidence type="ECO:0000256" key="4">
    <source>
        <dbReference type="ARBA" id="ARBA00022695"/>
    </source>
</evidence>
<dbReference type="InterPro" id="IPR052038">
    <property type="entry name" value="Type-VII_TA_antitoxin"/>
</dbReference>
<gene>
    <name evidence="11" type="ORF">HLUCCA11_18420</name>
</gene>
<keyword evidence="3 11" id="KW-0808">Transferase</keyword>
<dbReference type="GO" id="GO:0016779">
    <property type="term" value="F:nucleotidyltransferase activity"/>
    <property type="evidence" value="ECO:0007669"/>
    <property type="project" value="UniProtKB-KW"/>
</dbReference>
<keyword evidence="8" id="KW-0460">Magnesium</keyword>
<dbReference type="AlphaFoldDB" id="A0A0P7YSU1"/>
<sequence length="101" mass="11577">MNESVLGRDQLQNLLRDFMAHHGADYHLQKIGFFGSYARDQATAESDVDIVFATDRPNLLTTSALKQDLEVLLGRKVDVIRLHQYLSPAFRDRIEKEAIYV</sequence>
<keyword evidence="4" id="KW-0548">Nucleotidyltransferase</keyword>
<evidence type="ECO:0000256" key="5">
    <source>
        <dbReference type="ARBA" id="ARBA00022723"/>
    </source>
</evidence>
<feature type="domain" description="Polymerase nucleotidyl transferase" evidence="10">
    <location>
        <begin position="28"/>
        <end position="101"/>
    </location>
</feature>
<dbReference type="Pfam" id="PF01909">
    <property type="entry name" value="NTP_transf_2"/>
    <property type="match status" value="1"/>
</dbReference>
<accession>A0A0P7YSU1</accession>
<evidence type="ECO:0000313" key="11">
    <source>
        <dbReference type="EMBL" id="KPQ33502.1"/>
    </source>
</evidence>
<proteinExistence type="inferred from homology"/>
<keyword evidence="6" id="KW-0547">Nucleotide-binding</keyword>
<evidence type="ECO:0000256" key="2">
    <source>
        <dbReference type="ARBA" id="ARBA00022649"/>
    </source>
</evidence>
<evidence type="ECO:0000256" key="8">
    <source>
        <dbReference type="ARBA" id="ARBA00022842"/>
    </source>
</evidence>
<keyword evidence="7" id="KW-0067">ATP-binding</keyword>
<dbReference type="EMBL" id="LJZR01000031">
    <property type="protein sequence ID" value="KPQ33502.1"/>
    <property type="molecule type" value="Genomic_DNA"/>
</dbReference>
<dbReference type="GO" id="GO:0046872">
    <property type="term" value="F:metal ion binding"/>
    <property type="evidence" value="ECO:0007669"/>
    <property type="project" value="UniProtKB-KW"/>
</dbReference>
<dbReference type="Gene3D" id="3.30.460.10">
    <property type="entry name" value="Beta Polymerase, domain 2"/>
    <property type="match status" value="1"/>
</dbReference>
<dbReference type="SUPFAM" id="SSF81301">
    <property type="entry name" value="Nucleotidyltransferase"/>
    <property type="match status" value="1"/>
</dbReference>
<evidence type="ECO:0000256" key="3">
    <source>
        <dbReference type="ARBA" id="ARBA00022679"/>
    </source>
</evidence>
<dbReference type="InterPro" id="IPR043519">
    <property type="entry name" value="NT_sf"/>
</dbReference>
<evidence type="ECO:0000256" key="9">
    <source>
        <dbReference type="ARBA" id="ARBA00038276"/>
    </source>
</evidence>
<keyword evidence="5" id="KW-0479">Metal-binding</keyword>
<evidence type="ECO:0000256" key="7">
    <source>
        <dbReference type="ARBA" id="ARBA00022840"/>
    </source>
</evidence>
<dbReference type="CDD" id="cd05403">
    <property type="entry name" value="NT_KNTase_like"/>
    <property type="match status" value="1"/>
</dbReference>
<dbReference type="InterPro" id="IPR002934">
    <property type="entry name" value="Polymerase_NTP_transf_dom"/>
</dbReference>
<organism evidence="11 12">
    <name type="scientific">Phormidesmis priestleyi Ana</name>
    <dbReference type="NCBI Taxonomy" id="1666911"/>
    <lineage>
        <taxon>Bacteria</taxon>
        <taxon>Bacillati</taxon>
        <taxon>Cyanobacteriota</taxon>
        <taxon>Cyanophyceae</taxon>
        <taxon>Leptolyngbyales</taxon>
        <taxon>Leptolyngbyaceae</taxon>
        <taxon>Phormidesmis</taxon>
    </lineage>
</organism>
<comment type="similarity">
    <text evidence="9">Belongs to the MntA antitoxin family.</text>
</comment>
<keyword evidence="2" id="KW-1277">Toxin-antitoxin system</keyword>
<dbReference type="PANTHER" id="PTHR33571:SF14">
    <property type="entry name" value="PROTEIN ADENYLYLTRANSFERASE MJ0435-RELATED"/>
    <property type="match status" value="1"/>
</dbReference>
<name>A0A0P7YSU1_9CYAN</name>
<protein>
    <submittedName>
        <fullName evidence="11">Putative nucleotidyltransferase</fullName>
    </submittedName>
</protein>
<evidence type="ECO:0000256" key="6">
    <source>
        <dbReference type="ARBA" id="ARBA00022741"/>
    </source>
</evidence>
<dbReference type="Proteomes" id="UP000050465">
    <property type="component" value="Unassembled WGS sequence"/>
</dbReference>